<gene>
    <name evidence="2" type="ORF">ACFSDB_00745</name>
</gene>
<accession>A0ABW4QCV4</accession>
<proteinExistence type="predicted"/>
<sequence length="255" mass="28501">MTEQIGRVAARKLLATFFSVFIMSMAWSSWSIAVSDDVVNETGTEFFGMTFVFFLYIGGFVLFYGNLVSLAIEALQRKWFEGADWAYVLILGGFGAAIGLLFPILPFVFIGVLTAVLYGMIDKWLLKRQGQDKANKAFCIVPFLVFLLLWGYFQNASAALPPYTAAEAVEFATGGEGTPIDRFPKEAGTWEGQIEGYHVRRTTAAEKVDDGVYEVTFKEDWKTGAAAGSWMMSYLVDRESSTFHREEGHMPPYDK</sequence>
<evidence type="ECO:0000256" key="1">
    <source>
        <dbReference type="SAM" id="Phobius"/>
    </source>
</evidence>
<evidence type="ECO:0000313" key="2">
    <source>
        <dbReference type="EMBL" id="MFD1861428.1"/>
    </source>
</evidence>
<reference evidence="3" key="1">
    <citation type="journal article" date="2019" name="Int. J. Syst. Evol. Microbiol.">
        <title>The Global Catalogue of Microorganisms (GCM) 10K type strain sequencing project: providing services to taxonomists for standard genome sequencing and annotation.</title>
        <authorList>
            <consortium name="The Broad Institute Genomics Platform"/>
            <consortium name="The Broad Institute Genome Sequencing Center for Infectious Disease"/>
            <person name="Wu L."/>
            <person name="Ma J."/>
        </authorList>
    </citation>
    <scope>NUCLEOTIDE SEQUENCE [LARGE SCALE GENOMIC DNA]</scope>
    <source>
        <strain evidence="3">CGMCC 1.15475</strain>
    </source>
</reference>
<evidence type="ECO:0000313" key="3">
    <source>
        <dbReference type="Proteomes" id="UP001597273"/>
    </source>
</evidence>
<dbReference type="Proteomes" id="UP001597273">
    <property type="component" value="Unassembled WGS sequence"/>
</dbReference>
<keyword evidence="1" id="KW-0472">Membrane</keyword>
<feature type="transmembrane region" description="Helical" evidence="1">
    <location>
        <begin position="137"/>
        <end position="153"/>
    </location>
</feature>
<protein>
    <submittedName>
        <fullName evidence="2">Uncharacterized protein</fullName>
    </submittedName>
</protein>
<feature type="transmembrane region" description="Helical" evidence="1">
    <location>
        <begin position="12"/>
        <end position="34"/>
    </location>
</feature>
<dbReference type="EMBL" id="JBHUFW010000002">
    <property type="protein sequence ID" value="MFD1861428.1"/>
    <property type="molecule type" value="Genomic_DNA"/>
</dbReference>
<keyword evidence="1" id="KW-0812">Transmembrane</keyword>
<comment type="caution">
    <text evidence="2">The sequence shown here is derived from an EMBL/GenBank/DDBJ whole genome shotgun (WGS) entry which is preliminary data.</text>
</comment>
<organism evidence="2 3">
    <name type="scientific">Planococcus chinensis</name>
    <dbReference type="NCBI Taxonomy" id="272917"/>
    <lineage>
        <taxon>Bacteria</taxon>
        <taxon>Bacillati</taxon>
        <taxon>Bacillota</taxon>
        <taxon>Bacilli</taxon>
        <taxon>Bacillales</taxon>
        <taxon>Caryophanaceae</taxon>
        <taxon>Planococcus</taxon>
    </lineage>
</organism>
<keyword evidence="3" id="KW-1185">Reference proteome</keyword>
<feature type="transmembrane region" description="Helical" evidence="1">
    <location>
        <begin position="84"/>
        <end position="102"/>
    </location>
</feature>
<keyword evidence="1" id="KW-1133">Transmembrane helix</keyword>
<name>A0ABW4QCV4_9BACL</name>
<dbReference type="RefSeq" id="WP_204891548.1">
    <property type="nucleotide sequence ID" value="NZ_JBHUFW010000002.1"/>
</dbReference>
<feature type="transmembrane region" description="Helical" evidence="1">
    <location>
        <begin position="46"/>
        <end position="72"/>
    </location>
</feature>